<dbReference type="AlphaFoldDB" id="A0AAU9W8R8"/>
<gene>
    <name evidence="1" type="ORF">PMEA_00034917</name>
</gene>
<dbReference type="CDD" id="cd00117">
    <property type="entry name" value="TFP"/>
    <property type="match status" value="1"/>
</dbReference>
<dbReference type="SUPFAM" id="SSF57302">
    <property type="entry name" value="Snake toxin-like"/>
    <property type="match status" value="1"/>
</dbReference>
<organism evidence="1 2">
    <name type="scientific">Pocillopora meandrina</name>
    <dbReference type="NCBI Taxonomy" id="46732"/>
    <lineage>
        <taxon>Eukaryota</taxon>
        <taxon>Metazoa</taxon>
        <taxon>Cnidaria</taxon>
        <taxon>Anthozoa</taxon>
        <taxon>Hexacorallia</taxon>
        <taxon>Scleractinia</taxon>
        <taxon>Astrocoeniina</taxon>
        <taxon>Pocilloporidae</taxon>
        <taxon>Pocillopora</taxon>
    </lineage>
</organism>
<dbReference type="EMBL" id="CALNXJ010000009">
    <property type="protein sequence ID" value="CAH3103278.1"/>
    <property type="molecule type" value="Genomic_DNA"/>
</dbReference>
<evidence type="ECO:0000313" key="2">
    <source>
        <dbReference type="Proteomes" id="UP001159428"/>
    </source>
</evidence>
<protein>
    <submittedName>
        <fullName evidence="1">Uncharacterized protein</fullName>
    </submittedName>
</protein>
<reference evidence="1 2" key="1">
    <citation type="submission" date="2022-05" db="EMBL/GenBank/DDBJ databases">
        <authorList>
            <consortium name="Genoscope - CEA"/>
            <person name="William W."/>
        </authorList>
    </citation>
    <scope>NUCLEOTIDE SEQUENCE [LARGE SCALE GENOMIC DNA]</scope>
</reference>
<sequence>MLISCTSLGHCLTCYQCMSAKSWDDCGSKAKKQTCSPLQSTCAKFQQTIPSWRGTLYAKGCTSTEQWCKNIVKCKDLCNDPSPNLCSAYCYSGDRCNR</sequence>
<name>A0AAU9W8R8_9CNID</name>
<comment type="caution">
    <text evidence="1">The sequence shown here is derived from an EMBL/GenBank/DDBJ whole genome shotgun (WGS) entry which is preliminary data.</text>
</comment>
<dbReference type="Proteomes" id="UP001159428">
    <property type="component" value="Unassembled WGS sequence"/>
</dbReference>
<proteinExistence type="predicted"/>
<dbReference type="InterPro" id="IPR045860">
    <property type="entry name" value="Snake_toxin-like_sf"/>
</dbReference>
<keyword evidence="2" id="KW-1185">Reference proteome</keyword>
<accession>A0AAU9W8R8</accession>
<evidence type="ECO:0000313" key="1">
    <source>
        <dbReference type="EMBL" id="CAH3103278.1"/>
    </source>
</evidence>